<evidence type="ECO:0000256" key="1">
    <source>
        <dbReference type="ARBA" id="ARBA00004603"/>
    </source>
</evidence>
<dbReference type="Proteomes" id="UP000663852">
    <property type="component" value="Unassembled WGS sequence"/>
</dbReference>
<dbReference type="Pfam" id="PF13901">
    <property type="entry name" value="RH_dom"/>
    <property type="match status" value="1"/>
</dbReference>
<feature type="region of interest" description="Disordered" evidence="5">
    <location>
        <begin position="310"/>
        <end position="342"/>
    </location>
</feature>
<dbReference type="Pfam" id="PF02759">
    <property type="entry name" value="RUN"/>
    <property type="match status" value="1"/>
</dbReference>
<dbReference type="EMBL" id="CAJNOJ010000244">
    <property type="protein sequence ID" value="CAF1330743.1"/>
    <property type="molecule type" value="Genomic_DNA"/>
</dbReference>
<evidence type="ECO:0000313" key="7">
    <source>
        <dbReference type="EMBL" id="CAF0922708.1"/>
    </source>
</evidence>
<proteinExistence type="predicted"/>
<dbReference type="OrthoDB" id="10067503at2759"/>
<dbReference type="SUPFAM" id="SSF140741">
    <property type="entry name" value="RUN domain-like"/>
    <property type="match status" value="1"/>
</dbReference>
<protein>
    <recommendedName>
        <fullName evidence="6">RUN domain-containing protein</fullName>
    </recommendedName>
</protein>
<sequence length="857" mass="98184">MNSLPPSVNSLLSNIKSTVELLIQFRCDSLTTKYGAIERLRLAILAILSHGLKQNAGDVYEQLWQLIVRLNANSQRYIRLLQDIYHKENIRLSVEQWIDQSVISQCLSHQLCCATNDNDLLPHYYYNHAFMRISAFYEAFLLCIRAVEYNDPSLLIDIDPKLSVTGYNPTITIKEVASPSTTLPSPPTKIFSPMLLSADKTTDDIQEKLHPLTRQRTLHRRIHSDPVFSIPKHSLSSNRLRVTSPPPTPIHDENKSIPSISYFQSDECGSYGSSYDSRGDILDQNKQTNLTLGQSTSPQAHRQSISSDITLIDEKNHNNRSSPSFTNEETTLSTNSTSPMDQSFTTFSTNDHPTRSIRLPHSSLLWPRKGQTLDNYIRECDLKTRTDVEKENAHFYFSEAIISAIEQIKFTQQCNKYFGQSWPSSSIASLCSPCETVHVSSSNSSSSPPTQQYIPCNSKLVTSNEYKNSTMEISQYDPNSEITESTEAPNNFDWSVRSSALSLNLQETSAESIALSLMETWKNYKVPTAPELFWMIPHDEDLPQELLPLPEGISVDPSEDYLSNEDGQRILCRGNNQWAPPREQLIFHIHQPANRDHQLRKQSYLCAGCGRHVEKGYAHRYRYCEYTGKYFCRSCHSDKRSFLPSYIISKWDFSNKHSVSNFAFDYLNRIYADPSFNLHDLNPKLFEKNKPLRVVAELRLSLYYLRNYILTCRFAKEKGSQQVFQKLSSYIYSDPQMYSIQDLFKTKSGDLIKVLEPIVVNLREHVLTCPLCHAKGFICEICMKEKDIIFPFELETTNVCQVCQSCFHFQCWENRKIRCPKCERNKSRSSLTSSKRSNTPTNVAQENDRLASSILLS</sequence>
<dbReference type="GO" id="GO:1901981">
    <property type="term" value="F:phosphatidylinositol phosphate binding"/>
    <property type="evidence" value="ECO:0007669"/>
    <property type="project" value="TreeGrafter"/>
</dbReference>
<dbReference type="GO" id="GO:0005770">
    <property type="term" value="C:late endosome"/>
    <property type="evidence" value="ECO:0007669"/>
    <property type="project" value="UniProtKB-SubCell"/>
</dbReference>
<name>A0A814B3E4_ADIRI</name>
<dbReference type="PANTHER" id="PTHR45971">
    <property type="entry name" value="PHOX (PX) DOMAIN-CONTAINING PROTEIN"/>
    <property type="match status" value="1"/>
</dbReference>
<evidence type="ECO:0000256" key="5">
    <source>
        <dbReference type="SAM" id="MobiDB-lite"/>
    </source>
</evidence>
<keyword evidence="9" id="KW-1185">Reference proteome</keyword>
<evidence type="ECO:0000313" key="8">
    <source>
        <dbReference type="EMBL" id="CAF1330743.1"/>
    </source>
</evidence>
<comment type="caution">
    <text evidence="7">The sequence shown here is derived from an EMBL/GenBank/DDBJ whole genome shotgun (WGS) entry which is preliminary data.</text>
</comment>
<dbReference type="PANTHER" id="PTHR45971:SF1">
    <property type="entry name" value="RUBICON, ISOFORM A"/>
    <property type="match status" value="1"/>
</dbReference>
<evidence type="ECO:0000256" key="4">
    <source>
        <dbReference type="ARBA" id="ARBA00023006"/>
    </source>
</evidence>
<dbReference type="Gene3D" id="1.20.58.900">
    <property type="match status" value="1"/>
</dbReference>
<dbReference type="GO" id="GO:0006914">
    <property type="term" value="P:autophagy"/>
    <property type="evidence" value="ECO:0007669"/>
    <property type="project" value="UniProtKB-KW"/>
</dbReference>
<dbReference type="SMART" id="SM01175">
    <property type="entry name" value="DUF4206"/>
    <property type="match status" value="1"/>
</dbReference>
<evidence type="ECO:0000256" key="3">
    <source>
        <dbReference type="ARBA" id="ARBA00022753"/>
    </source>
</evidence>
<accession>A0A814B3E4</accession>
<dbReference type="InterPro" id="IPR052428">
    <property type="entry name" value="Autophagy_HostDef_Reg"/>
</dbReference>
<dbReference type="InterPro" id="IPR025258">
    <property type="entry name" value="RH_dom"/>
</dbReference>
<keyword evidence="4" id="KW-0072">Autophagy</keyword>
<dbReference type="EMBL" id="CAJNOR010000465">
    <property type="protein sequence ID" value="CAF0922708.1"/>
    <property type="molecule type" value="Genomic_DNA"/>
</dbReference>
<dbReference type="PROSITE" id="PS50826">
    <property type="entry name" value="RUN"/>
    <property type="match status" value="1"/>
</dbReference>
<dbReference type="InterPro" id="IPR004012">
    <property type="entry name" value="Run_dom"/>
</dbReference>
<dbReference type="InterPro" id="IPR037213">
    <property type="entry name" value="Run_dom_sf"/>
</dbReference>
<feature type="compositionally biased region" description="Low complexity" evidence="5">
    <location>
        <begin position="324"/>
        <end position="338"/>
    </location>
</feature>
<evidence type="ECO:0000259" key="6">
    <source>
        <dbReference type="PROSITE" id="PS50826"/>
    </source>
</evidence>
<gene>
    <name evidence="8" type="ORF">EDS130_LOCUS32174</name>
    <name evidence="7" type="ORF">XAT740_LOCUS9127</name>
</gene>
<reference evidence="7" key="1">
    <citation type="submission" date="2021-02" db="EMBL/GenBank/DDBJ databases">
        <authorList>
            <person name="Nowell W R."/>
        </authorList>
    </citation>
    <scope>NUCLEOTIDE SEQUENCE</scope>
</reference>
<dbReference type="InterPro" id="IPR048569">
    <property type="entry name" value="RUBC_PIKBD"/>
</dbReference>
<evidence type="ECO:0000256" key="2">
    <source>
        <dbReference type="ARBA" id="ARBA00022553"/>
    </source>
</evidence>
<dbReference type="AlphaFoldDB" id="A0A814B3E4"/>
<comment type="subcellular location">
    <subcellularLocation>
        <location evidence="1">Late endosome</location>
    </subcellularLocation>
</comment>
<keyword evidence="2" id="KW-0597">Phosphoprotein</keyword>
<feature type="domain" description="RUN" evidence="6">
    <location>
        <begin position="31"/>
        <end position="159"/>
    </location>
</feature>
<dbReference type="Pfam" id="PF21054">
    <property type="entry name" value="RUBC_PIKBD"/>
    <property type="match status" value="1"/>
</dbReference>
<organism evidence="7 9">
    <name type="scientific">Adineta ricciae</name>
    <name type="common">Rotifer</name>
    <dbReference type="NCBI Taxonomy" id="249248"/>
    <lineage>
        <taxon>Eukaryota</taxon>
        <taxon>Metazoa</taxon>
        <taxon>Spiralia</taxon>
        <taxon>Gnathifera</taxon>
        <taxon>Rotifera</taxon>
        <taxon>Eurotatoria</taxon>
        <taxon>Bdelloidea</taxon>
        <taxon>Adinetida</taxon>
        <taxon>Adinetidae</taxon>
        <taxon>Adineta</taxon>
    </lineage>
</organism>
<keyword evidence="3" id="KW-0967">Endosome</keyword>
<dbReference type="Proteomes" id="UP000663828">
    <property type="component" value="Unassembled WGS sequence"/>
</dbReference>
<evidence type="ECO:0000313" key="9">
    <source>
        <dbReference type="Proteomes" id="UP000663828"/>
    </source>
</evidence>